<keyword evidence="1" id="KW-1133">Transmembrane helix</keyword>
<reference evidence="2 3" key="1">
    <citation type="submission" date="2023-11" db="EMBL/GenBank/DDBJ databases">
        <title>Lentzea sokolovensis, sp. nov., Lentzea kristufkii, sp. nov., and Lentzea miocenensis, sp. nov., rare actinobacteria from Sokolov Coal Basin, Miocene lacustrine sediment, Czech Republic.</title>
        <authorList>
            <person name="Lara A."/>
            <person name="Kotroba L."/>
            <person name="Nouioui I."/>
            <person name="Neumann-Schaal M."/>
            <person name="Mast Y."/>
            <person name="Chronakova A."/>
        </authorList>
    </citation>
    <scope>NUCLEOTIDE SEQUENCE [LARGE SCALE GENOMIC DNA]</scope>
    <source>
        <strain evidence="2 3">BCCO 10_0798</strain>
    </source>
</reference>
<name>A0ABU4U0J4_9PSEU</name>
<sequence>MTDLLLAVAAATFVLLIGYSAYKAISAEGEEQRTAAYKVLKLLLAAVTGASVVTLVALRQAGVL</sequence>
<keyword evidence="3" id="KW-1185">Reference proteome</keyword>
<keyword evidence="1" id="KW-0812">Transmembrane</keyword>
<dbReference type="Proteomes" id="UP001271792">
    <property type="component" value="Unassembled WGS sequence"/>
</dbReference>
<evidence type="ECO:0000256" key="1">
    <source>
        <dbReference type="SAM" id="Phobius"/>
    </source>
</evidence>
<feature type="transmembrane region" description="Helical" evidence="1">
    <location>
        <begin position="39"/>
        <end position="58"/>
    </location>
</feature>
<evidence type="ECO:0008006" key="4">
    <source>
        <dbReference type="Google" id="ProtNLM"/>
    </source>
</evidence>
<accession>A0ABU4U0J4</accession>
<dbReference type="RefSeq" id="WP_319987646.1">
    <property type="nucleotide sequence ID" value="NZ_JAXAVV010000017.1"/>
</dbReference>
<evidence type="ECO:0000313" key="2">
    <source>
        <dbReference type="EMBL" id="MDX8053848.1"/>
    </source>
</evidence>
<comment type="caution">
    <text evidence="2">The sequence shown here is derived from an EMBL/GenBank/DDBJ whole genome shotgun (WGS) entry which is preliminary data.</text>
</comment>
<gene>
    <name evidence="2" type="ORF">SK571_31145</name>
</gene>
<reference evidence="2 3" key="2">
    <citation type="submission" date="2023-11" db="EMBL/GenBank/DDBJ databases">
        <authorList>
            <person name="Lara A.C."/>
            <person name="Chronakova A."/>
        </authorList>
    </citation>
    <scope>NUCLEOTIDE SEQUENCE [LARGE SCALE GENOMIC DNA]</scope>
    <source>
        <strain evidence="2 3">BCCO 10_0798</strain>
    </source>
</reference>
<evidence type="ECO:0000313" key="3">
    <source>
        <dbReference type="Proteomes" id="UP001271792"/>
    </source>
</evidence>
<proteinExistence type="predicted"/>
<keyword evidence="1" id="KW-0472">Membrane</keyword>
<organism evidence="2 3">
    <name type="scientific">Lentzea kristufekii</name>
    <dbReference type="NCBI Taxonomy" id="3095430"/>
    <lineage>
        <taxon>Bacteria</taxon>
        <taxon>Bacillati</taxon>
        <taxon>Actinomycetota</taxon>
        <taxon>Actinomycetes</taxon>
        <taxon>Pseudonocardiales</taxon>
        <taxon>Pseudonocardiaceae</taxon>
        <taxon>Lentzea</taxon>
    </lineage>
</organism>
<protein>
    <recommendedName>
        <fullName evidence="4">Twin transmembrane helix small protein</fullName>
    </recommendedName>
</protein>
<dbReference type="EMBL" id="JAXAVV010000017">
    <property type="protein sequence ID" value="MDX8053848.1"/>
    <property type="molecule type" value="Genomic_DNA"/>
</dbReference>